<dbReference type="PANTHER" id="PTHR47448">
    <property type="entry name" value="DUAL SPECIFICITY MITOGEN-ACTIVATED PROTEIN KINASE KINASE DSOR1-LIKE PROTEIN"/>
    <property type="match status" value="1"/>
</dbReference>
<dbReference type="FunFam" id="3.30.200.20:FF:000040">
    <property type="entry name" value="Dual specificity mitogen-activated protein kinase kinase"/>
    <property type="match status" value="1"/>
</dbReference>
<dbReference type="EMBL" id="BTFZ01000003">
    <property type="protein sequence ID" value="GMM34634.1"/>
    <property type="molecule type" value="Genomic_DNA"/>
</dbReference>
<dbReference type="PANTHER" id="PTHR47448:SF5">
    <property type="entry name" value="MITOGEN-ACTIVATED PROTEIN KINASE KINAE MKK2"/>
    <property type="match status" value="1"/>
</dbReference>
<keyword evidence="1 8" id="KW-0723">Serine/threonine-protein kinase</keyword>
<dbReference type="InterPro" id="IPR017441">
    <property type="entry name" value="Protein_kinase_ATP_BS"/>
</dbReference>
<dbReference type="RefSeq" id="XP_064851634.1">
    <property type="nucleotide sequence ID" value="XM_064995562.1"/>
</dbReference>
<keyword evidence="3 7" id="KW-0547">Nucleotide-binding</keyword>
<feature type="compositionally biased region" description="Polar residues" evidence="9">
    <location>
        <begin position="23"/>
        <end position="36"/>
    </location>
</feature>
<feature type="compositionally biased region" description="Polar residues" evidence="9">
    <location>
        <begin position="95"/>
        <end position="112"/>
    </location>
</feature>
<keyword evidence="5 7" id="KW-0067">ATP-binding</keyword>
<dbReference type="SMART" id="SM00220">
    <property type="entry name" value="S_TKc"/>
    <property type="match status" value="1"/>
</dbReference>
<evidence type="ECO:0000313" key="11">
    <source>
        <dbReference type="EMBL" id="GMM34634.1"/>
    </source>
</evidence>
<gene>
    <name evidence="11" type="ORF">DASC09_019590</name>
</gene>
<dbReference type="PROSITE" id="PS00107">
    <property type="entry name" value="PROTEIN_KINASE_ATP"/>
    <property type="match status" value="1"/>
</dbReference>
<evidence type="ECO:0000256" key="1">
    <source>
        <dbReference type="ARBA" id="ARBA00022527"/>
    </source>
</evidence>
<comment type="caution">
    <text evidence="11">The sequence shown here is derived from an EMBL/GenBank/DDBJ whole genome shotgun (WGS) entry which is preliminary data.</text>
</comment>
<dbReference type="PROSITE" id="PS00108">
    <property type="entry name" value="PROTEIN_KINASE_ST"/>
    <property type="match status" value="1"/>
</dbReference>
<dbReference type="InterPro" id="IPR050915">
    <property type="entry name" value="MAP_kinase_kinase"/>
</dbReference>
<dbReference type="AlphaFoldDB" id="A0AAV5QJN5"/>
<feature type="region of interest" description="Disordered" evidence="9">
    <location>
        <begin position="23"/>
        <end position="58"/>
    </location>
</feature>
<feature type="compositionally biased region" description="Low complexity" evidence="9">
    <location>
        <begin position="37"/>
        <end position="58"/>
    </location>
</feature>
<evidence type="ECO:0000259" key="10">
    <source>
        <dbReference type="PROSITE" id="PS50011"/>
    </source>
</evidence>
<evidence type="ECO:0000313" key="12">
    <source>
        <dbReference type="Proteomes" id="UP001360560"/>
    </source>
</evidence>
<comment type="similarity">
    <text evidence="6">Belongs to the protein kinase superfamily. STE Ser/Thr protein kinase family. MAP kinase kinase subfamily.</text>
</comment>
<dbReference type="FunFam" id="1.10.510.10:FF:000263">
    <property type="entry name" value="MAP kinase skh1/pek1"/>
    <property type="match status" value="1"/>
</dbReference>
<feature type="region of interest" description="Disordered" evidence="9">
    <location>
        <begin position="93"/>
        <end position="130"/>
    </location>
</feature>
<dbReference type="PROSITE" id="PS50011">
    <property type="entry name" value="PROTEIN_KINASE_DOM"/>
    <property type="match status" value="1"/>
</dbReference>
<dbReference type="InterPro" id="IPR011009">
    <property type="entry name" value="Kinase-like_dom_sf"/>
</dbReference>
<evidence type="ECO:0000256" key="3">
    <source>
        <dbReference type="ARBA" id="ARBA00022741"/>
    </source>
</evidence>
<evidence type="ECO:0000256" key="5">
    <source>
        <dbReference type="ARBA" id="ARBA00022840"/>
    </source>
</evidence>
<keyword evidence="2" id="KW-0808">Transferase</keyword>
<dbReference type="Pfam" id="PF00069">
    <property type="entry name" value="Pkinase"/>
    <property type="match status" value="1"/>
</dbReference>
<name>A0AAV5QJN5_9ASCO</name>
<proteinExistence type="inferred from homology"/>
<evidence type="ECO:0000256" key="6">
    <source>
        <dbReference type="ARBA" id="ARBA00038035"/>
    </source>
</evidence>
<dbReference type="GO" id="GO:0000165">
    <property type="term" value="P:MAPK cascade"/>
    <property type="evidence" value="ECO:0007669"/>
    <property type="project" value="UniProtKB-ARBA"/>
</dbReference>
<evidence type="ECO:0000256" key="9">
    <source>
        <dbReference type="SAM" id="MobiDB-lite"/>
    </source>
</evidence>
<dbReference type="GO" id="GO:0004674">
    <property type="term" value="F:protein serine/threonine kinase activity"/>
    <property type="evidence" value="ECO:0007669"/>
    <property type="project" value="UniProtKB-KW"/>
</dbReference>
<accession>A0AAV5QJN5</accession>
<keyword evidence="12" id="KW-1185">Reference proteome</keyword>
<keyword evidence="4 11" id="KW-0418">Kinase</keyword>
<evidence type="ECO:0000256" key="4">
    <source>
        <dbReference type="ARBA" id="ARBA00022777"/>
    </source>
</evidence>
<reference evidence="11 12" key="1">
    <citation type="journal article" date="2023" name="Elife">
        <title>Identification of key yeast species and microbe-microbe interactions impacting larval growth of Drosophila in the wild.</title>
        <authorList>
            <person name="Mure A."/>
            <person name="Sugiura Y."/>
            <person name="Maeda R."/>
            <person name="Honda K."/>
            <person name="Sakurai N."/>
            <person name="Takahashi Y."/>
            <person name="Watada M."/>
            <person name="Katoh T."/>
            <person name="Gotoh A."/>
            <person name="Gotoh Y."/>
            <person name="Taniguchi I."/>
            <person name="Nakamura K."/>
            <person name="Hayashi T."/>
            <person name="Katayama T."/>
            <person name="Uemura T."/>
            <person name="Hattori Y."/>
        </authorList>
    </citation>
    <scope>NUCLEOTIDE SEQUENCE [LARGE SCALE GENOMIC DNA]</scope>
    <source>
        <strain evidence="11 12">SC-9</strain>
    </source>
</reference>
<feature type="domain" description="Protein kinase" evidence="10">
    <location>
        <begin position="184"/>
        <end position="457"/>
    </location>
</feature>
<dbReference type="GO" id="GO:0005524">
    <property type="term" value="F:ATP binding"/>
    <property type="evidence" value="ECO:0007669"/>
    <property type="project" value="UniProtKB-UniRule"/>
</dbReference>
<evidence type="ECO:0000256" key="2">
    <source>
        <dbReference type="ARBA" id="ARBA00022679"/>
    </source>
</evidence>
<dbReference type="Proteomes" id="UP001360560">
    <property type="component" value="Unassembled WGS sequence"/>
</dbReference>
<sequence>MYPFMNTRKPNSKSPMLKLNTNFGANAQPTTQKPNPSLSLNTTNLNINTTSSTNDSIQRQSISLSISNAYSPTLSTSSDQSPSVFSNAILEEIGGSNSNGSQEDFSNSSPASLEQRISRPSVDKLSSSMSSLSLDTKERMELTNGLVVPRLRKNFSKSMEFVVNKSLNELEEEDWKKLSIRNEIVELTILGEGAGGSVSKCKLRQQGTVFALKTITADPNPEFQKQILRELKFNKSCDSPYIVKYFGTFLDEHHSRICIAMEYMGGRSLDAIYKKVKNMGGRIGEKVLGKVAESVLRGLSYLHSKKIIHRDIKPQNILLNEAGEVKLCDFGVSGDVINSLASTFTGTSYYMAPERIKGESYTVTSDVWSLGLTLLEVAKGKFPYNRGESENEEDDKTVPLMPIELLSAILTFTPELNDEPEKKIKWSKAFRSFIDYCLIRDPMSRASPRQMLEHPWIIGQMKKTVKMDKFVTECWADENNN</sequence>
<dbReference type="Gene3D" id="1.10.510.10">
    <property type="entry name" value="Transferase(Phosphotransferase) domain 1"/>
    <property type="match status" value="1"/>
</dbReference>
<organism evidence="11 12">
    <name type="scientific">Saccharomycopsis crataegensis</name>
    <dbReference type="NCBI Taxonomy" id="43959"/>
    <lineage>
        <taxon>Eukaryota</taxon>
        <taxon>Fungi</taxon>
        <taxon>Dikarya</taxon>
        <taxon>Ascomycota</taxon>
        <taxon>Saccharomycotina</taxon>
        <taxon>Saccharomycetes</taxon>
        <taxon>Saccharomycopsidaceae</taxon>
        <taxon>Saccharomycopsis</taxon>
    </lineage>
</organism>
<evidence type="ECO:0000256" key="7">
    <source>
        <dbReference type="PROSITE-ProRule" id="PRU10141"/>
    </source>
</evidence>
<dbReference type="InterPro" id="IPR008271">
    <property type="entry name" value="Ser/Thr_kinase_AS"/>
</dbReference>
<dbReference type="SUPFAM" id="SSF56112">
    <property type="entry name" value="Protein kinase-like (PK-like)"/>
    <property type="match status" value="1"/>
</dbReference>
<evidence type="ECO:0000256" key="8">
    <source>
        <dbReference type="RuleBase" id="RU000304"/>
    </source>
</evidence>
<protein>
    <submittedName>
        <fullName evidence="11">Mitogen-activated protein kinase kinase</fullName>
    </submittedName>
</protein>
<dbReference type="InterPro" id="IPR000719">
    <property type="entry name" value="Prot_kinase_dom"/>
</dbReference>
<feature type="binding site" evidence="7">
    <location>
        <position position="213"/>
    </location>
    <ligand>
        <name>ATP</name>
        <dbReference type="ChEBI" id="CHEBI:30616"/>
    </ligand>
</feature>
<dbReference type="GeneID" id="90072613"/>
<dbReference type="Gene3D" id="3.30.200.20">
    <property type="entry name" value="Phosphorylase Kinase, domain 1"/>
    <property type="match status" value="1"/>
</dbReference>